<organism evidence="1 2">
    <name type="scientific">Macroventuria anomochaeta</name>
    <dbReference type="NCBI Taxonomy" id="301207"/>
    <lineage>
        <taxon>Eukaryota</taxon>
        <taxon>Fungi</taxon>
        <taxon>Dikarya</taxon>
        <taxon>Ascomycota</taxon>
        <taxon>Pezizomycotina</taxon>
        <taxon>Dothideomycetes</taxon>
        <taxon>Pleosporomycetidae</taxon>
        <taxon>Pleosporales</taxon>
        <taxon>Pleosporineae</taxon>
        <taxon>Didymellaceae</taxon>
        <taxon>Macroventuria</taxon>
    </lineage>
</organism>
<dbReference type="EMBL" id="MU006707">
    <property type="protein sequence ID" value="KAF2630362.1"/>
    <property type="molecule type" value="Genomic_DNA"/>
</dbReference>
<name>A0ACB6S8M8_9PLEO</name>
<gene>
    <name evidence="1" type="ORF">BU25DRAFT_446601</name>
</gene>
<sequence length="168" mass="18996">MSLVRMLLDLSIVAWPLLPPNAFHGTDEEIDDFTFKLAESKLVELTAISTTSCLIAGIVAAIYSWPIYSTSPWPVKTFYGPAFIFSLVLIHKVLQQNYILRRLELHNSGSRTEAGDKVRRQLAKQDLNGRWVPSFRRQMWWNSSTLFLNLSIILLLAGYGCTIISAHA</sequence>
<reference evidence="1" key="1">
    <citation type="journal article" date="2020" name="Stud. Mycol.">
        <title>101 Dothideomycetes genomes: a test case for predicting lifestyles and emergence of pathogens.</title>
        <authorList>
            <person name="Haridas S."/>
            <person name="Albert R."/>
            <person name="Binder M."/>
            <person name="Bloem J."/>
            <person name="Labutti K."/>
            <person name="Salamov A."/>
            <person name="Andreopoulos B."/>
            <person name="Baker S."/>
            <person name="Barry K."/>
            <person name="Bills G."/>
            <person name="Bluhm B."/>
            <person name="Cannon C."/>
            <person name="Castanera R."/>
            <person name="Culley D."/>
            <person name="Daum C."/>
            <person name="Ezra D."/>
            <person name="Gonzalez J."/>
            <person name="Henrissat B."/>
            <person name="Kuo A."/>
            <person name="Liang C."/>
            <person name="Lipzen A."/>
            <person name="Lutzoni F."/>
            <person name="Magnuson J."/>
            <person name="Mondo S."/>
            <person name="Nolan M."/>
            <person name="Ohm R."/>
            <person name="Pangilinan J."/>
            <person name="Park H.-J."/>
            <person name="Ramirez L."/>
            <person name="Alfaro M."/>
            <person name="Sun H."/>
            <person name="Tritt A."/>
            <person name="Yoshinaga Y."/>
            <person name="Zwiers L.-H."/>
            <person name="Turgeon B."/>
            <person name="Goodwin S."/>
            <person name="Spatafora J."/>
            <person name="Crous P."/>
            <person name="Grigoriev I."/>
        </authorList>
    </citation>
    <scope>NUCLEOTIDE SEQUENCE</scope>
    <source>
        <strain evidence="1">CBS 525.71</strain>
    </source>
</reference>
<evidence type="ECO:0000313" key="2">
    <source>
        <dbReference type="Proteomes" id="UP000799754"/>
    </source>
</evidence>
<accession>A0ACB6S8M8</accession>
<proteinExistence type="predicted"/>
<protein>
    <submittedName>
        <fullName evidence="1">Uncharacterized protein</fullName>
    </submittedName>
</protein>
<dbReference type="Proteomes" id="UP000799754">
    <property type="component" value="Unassembled WGS sequence"/>
</dbReference>
<comment type="caution">
    <text evidence="1">The sequence shown here is derived from an EMBL/GenBank/DDBJ whole genome shotgun (WGS) entry which is preliminary data.</text>
</comment>
<evidence type="ECO:0000313" key="1">
    <source>
        <dbReference type="EMBL" id="KAF2630362.1"/>
    </source>
</evidence>
<keyword evidence="2" id="KW-1185">Reference proteome</keyword>